<protein>
    <submittedName>
        <fullName evidence="4">SWIM zinc finger family protein</fullName>
    </submittedName>
</protein>
<gene>
    <name evidence="4" type="ORF">MBM_02417</name>
</gene>
<feature type="region of interest" description="Disordered" evidence="2">
    <location>
        <begin position="1"/>
        <end position="44"/>
    </location>
</feature>
<keyword evidence="1" id="KW-0863">Zinc-finger</keyword>
<keyword evidence="1" id="KW-0862">Zinc</keyword>
<evidence type="ECO:0000313" key="5">
    <source>
        <dbReference type="Proteomes" id="UP000006753"/>
    </source>
</evidence>
<feature type="compositionally biased region" description="Acidic residues" evidence="2">
    <location>
        <begin position="22"/>
        <end position="42"/>
    </location>
</feature>
<dbReference type="InParanoid" id="K1WNG3"/>
<dbReference type="HOGENOM" id="CLU_555526_0_0_1"/>
<dbReference type="AlphaFoldDB" id="K1WNG3"/>
<evidence type="ECO:0000313" key="4">
    <source>
        <dbReference type="EMBL" id="EKD19180.1"/>
    </source>
</evidence>
<dbReference type="KEGG" id="mbe:MBM_02417"/>
<evidence type="ECO:0000256" key="1">
    <source>
        <dbReference type="PROSITE-ProRule" id="PRU00325"/>
    </source>
</evidence>
<dbReference type="OMA" id="CKHIYWV"/>
<dbReference type="Proteomes" id="UP000006753">
    <property type="component" value="Unassembled WGS sequence"/>
</dbReference>
<dbReference type="InterPro" id="IPR007527">
    <property type="entry name" value="Znf_SWIM"/>
</dbReference>
<evidence type="ECO:0000259" key="3">
    <source>
        <dbReference type="PROSITE" id="PS50966"/>
    </source>
</evidence>
<dbReference type="eggNOG" id="ENOG502SPNY">
    <property type="taxonomic scope" value="Eukaryota"/>
</dbReference>
<sequence length="436" mass="48813">MQSSRDQFEAKGKEKAIHEEPSSSEESSDEESGSEESEEEAETAQIFALDHCRQHGTRFAFQIAYAEVERYSIRLGTTESGRSTCSCAGGGNCRHIQWFLNQLSRTGAYSMGGGRTSVTPYDHISQIGLGNLCEDLQWELREGMDSDTEETQWQLKKVLSPPKPRRLVGGLVKEKMDAVRDIMATFSDVDTDHFREDIFDSSHDVTMEPILVRRDLEATIARVLIMDDNIFRQFNTLISHNVRAAAYFEKMGIKAKNVLGLLDEYCEVGPVSGKHDLIWSAQTLVDIVDEISMNVTIRQPLDVASRSEAAKSLVSILSMVVRERNHDCYQQSTWPRCRPHGEQSIDRNLYERLIGSTSRSNPAGGTFVIKALQDLPEAQHFVEVLEEILALLETIGWGPAPQSYRDKLSGLIAQLKGGSVGKRSAGPVDRKVKRMK</sequence>
<evidence type="ECO:0000256" key="2">
    <source>
        <dbReference type="SAM" id="MobiDB-lite"/>
    </source>
</evidence>
<keyword evidence="5" id="KW-1185">Reference proteome</keyword>
<organism evidence="4 5">
    <name type="scientific">Marssonina brunnea f. sp. multigermtubi (strain MB_m1)</name>
    <name type="common">Marssonina leaf spot fungus</name>
    <dbReference type="NCBI Taxonomy" id="1072389"/>
    <lineage>
        <taxon>Eukaryota</taxon>
        <taxon>Fungi</taxon>
        <taxon>Dikarya</taxon>
        <taxon>Ascomycota</taxon>
        <taxon>Pezizomycotina</taxon>
        <taxon>Leotiomycetes</taxon>
        <taxon>Helotiales</taxon>
        <taxon>Drepanopezizaceae</taxon>
        <taxon>Drepanopeziza</taxon>
    </lineage>
</organism>
<name>K1WNG3_MARBU</name>
<dbReference type="GO" id="GO:0008270">
    <property type="term" value="F:zinc ion binding"/>
    <property type="evidence" value="ECO:0007669"/>
    <property type="project" value="UniProtKB-KW"/>
</dbReference>
<dbReference type="PROSITE" id="PS50966">
    <property type="entry name" value="ZF_SWIM"/>
    <property type="match status" value="1"/>
</dbReference>
<accession>K1WNG3</accession>
<proteinExistence type="predicted"/>
<reference evidence="4 5" key="1">
    <citation type="journal article" date="2012" name="BMC Genomics">
        <title>Sequencing the genome of Marssonina brunnea reveals fungus-poplar co-evolution.</title>
        <authorList>
            <person name="Zhu S."/>
            <person name="Cao Y.-Z."/>
            <person name="Jiang C."/>
            <person name="Tan B.-Y."/>
            <person name="Wang Z."/>
            <person name="Feng S."/>
            <person name="Zhang L."/>
            <person name="Su X.-H."/>
            <person name="Brejova B."/>
            <person name="Vinar T."/>
            <person name="Xu M."/>
            <person name="Wang M.-X."/>
            <person name="Zhang S.-G."/>
            <person name="Huang M.-R."/>
            <person name="Wu R."/>
            <person name="Zhou Y."/>
        </authorList>
    </citation>
    <scope>NUCLEOTIDE SEQUENCE [LARGE SCALE GENOMIC DNA]</scope>
    <source>
        <strain evidence="4 5">MB_m1</strain>
    </source>
</reference>
<dbReference type="EMBL" id="JH921431">
    <property type="protein sequence ID" value="EKD19180.1"/>
    <property type="molecule type" value="Genomic_DNA"/>
</dbReference>
<keyword evidence="1" id="KW-0479">Metal-binding</keyword>
<dbReference type="OrthoDB" id="5387895at2759"/>
<feature type="compositionally biased region" description="Basic and acidic residues" evidence="2">
    <location>
        <begin position="1"/>
        <end position="21"/>
    </location>
</feature>
<dbReference type="GeneID" id="18758352"/>
<feature type="domain" description="SWIM-type" evidence="3">
    <location>
        <begin position="71"/>
        <end position="104"/>
    </location>
</feature>